<accession>A0ABS9Z5A6</accession>
<comment type="similarity">
    <text evidence="18">Belongs to the NnrE/AIBP family.</text>
</comment>
<feature type="binding site" evidence="18">
    <location>
        <position position="160"/>
    </location>
    <ligand>
        <name>(6S)-NADPHX</name>
        <dbReference type="ChEBI" id="CHEBI:64076"/>
    </ligand>
</feature>
<evidence type="ECO:0000256" key="18">
    <source>
        <dbReference type="HAMAP-Rule" id="MF_01966"/>
    </source>
</evidence>
<keyword evidence="10 17" id="KW-0520">NAD</keyword>
<comment type="function">
    <text evidence="14 19">Bifunctional enzyme that catalyzes the epimerization of the S- and R-forms of NAD(P)HX and the dehydration of the S-form of NAD(P)HX at the expense of ADP, which is converted to AMP. This allows the repair of both epimers of NAD(P)HX, a damaged form of NAD(P)H that is a result of enzymatic or heat-dependent hydration.</text>
</comment>
<evidence type="ECO:0000256" key="7">
    <source>
        <dbReference type="ARBA" id="ARBA00022840"/>
    </source>
</evidence>
<evidence type="ECO:0000259" key="21">
    <source>
        <dbReference type="PROSITE" id="PS51383"/>
    </source>
</evidence>
<comment type="caution">
    <text evidence="23">The sequence shown here is derived from an EMBL/GenBank/DDBJ whole genome shotgun (WGS) entry which is preliminary data.</text>
</comment>
<evidence type="ECO:0000256" key="5">
    <source>
        <dbReference type="ARBA" id="ARBA00022723"/>
    </source>
</evidence>
<evidence type="ECO:0000256" key="2">
    <source>
        <dbReference type="ARBA" id="ARBA00000909"/>
    </source>
</evidence>
<comment type="subunit">
    <text evidence="17">Homotetramer.</text>
</comment>
<dbReference type="Pfam" id="PF03853">
    <property type="entry name" value="YjeF_N"/>
    <property type="match status" value="1"/>
</dbReference>
<dbReference type="EC" id="5.1.99.6" evidence="19"/>
<evidence type="ECO:0000256" key="17">
    <source>
        <dbReference type="HAMAP-Rule" id="MF_01965"/>
    </source>
</evidence>
<protein>
    <recommendedName>
        <fullName evidence="19">Bifunctional NAD(P)H-hydrate repair enzyme</fullName>
    </recommendedName>
    <alternativeName>
        <fullName evidence="19">Nicotinamide nucleotide repair protein</fullName>
    </alternativeName>
    <domain>
        <recommendedName>
            <fullName evidence="19">ADP-dependent (S)-NAD(P)H-hydrate dehydratase</fullName>
            <ecNumber evidence="19">4.2.1.136</ecNumber>
        </recommendedName>
        <alternativeName>
            <fullName evidence="19">ADP-dependent NAD(P)HX dehydratase</fullName>
        </alternativeName>
    </domain>
    <domain>
        <recommendedName>
            <fullName evidence="19">NAD(P)H-hydrate epimerase</fullName>
            <ecNumber evidence="19">5.1.99.6</ecNumber>
        </recommendedName>
    </domain>
</protein>
<dbReference type="HAMAP" id="MF_01966">
    <property type="entry name" value="NADHX_epimerase"/>
    <property type="match status" value="1"/>
</dbReference>
<dbReference type="PANTHER" id="PTHR12592">
    <property type="entry name" value="ATP-DEPENDENT (S)-NAD(P)H-HYDRATE DEHYDRATASE FAMILY MEMBER"/>
    <property type="match status" value="1"/>
</dbReference>
<dbReference type="HAMAP" id="MF_01965">
    <property type="entry name" value="NADHX_dehydratase"/>
    <property type="match status" value="1"/>
</dbReference>
<comment type="catalytic activity">
    <reaction evidence="16 17 19">
        <text>(6S)-NADPHX + ADP = AMP + phosphate + NADPH + H(+)</text>
        <dbReference type="Rhea" id="RHEA:32235"/>
        <dbReference type="ChEBI" id="CHEBI:15378"/>
        <dbReference type="ChEBI" id="CHEBI:43474"/>
        <dbReference type="ChEBI" id="CHEBI:57783"/>
        <dbReference type="ChEBI" id="CHEBI:64076"/>
        <dbReference type="ChEBI" id="CHEBI:456215"/>
        <dbReference type="ChEBI" id="CHEBI:456216"/>
        <dbReference type="EC" id="4.2.1.136"/>
    </reaction>
</comment>
<feature type="binding site" evidence="18">
    <location>
        <begin position="131"/>
        <end position="137"/>
    </location>
    <ligand>
        <name>(6S)-NADPHX</name>
        <dbReference type="ChEBI" id="CHEBI:64076"/>
    </ligand>
</feature>
<evidence type="ECO:0000256" key="3">
    <source>
        <dbReference type="ARBA" id="ARBA00006001"/>
    </source>
</evidence>
<comment type="similarity">
    <text evidence="4 19">In the C-terminal section; belongs to the NnrD/CARKD family.</text>
</comment>
<dbReference type="InterPro" id="IPR000631">
    <property type="entry name" value="CARKD"/>
</dbReference>
<evidence type="ECO:0000256" key="9">
    <source>
        <dbReference type="ARBA" id="ARBA00022958"/>
    </source>
</evidence>
<feature type="domain" description="YjeF N-terminal" evidence="22">
    <location>
        <begin position="12"/>
        <end position="217"/>
    </location>
</feature>
<dbReference type="PROSITE" id="PS51385">
    <property type="entry name" value="YJEF_N"/>
    <property type="match status" value="1"/>
</dbReference>
<comment type="cofactor">
    <cofactor evidence="18 19">
        <name>K(+)</name>
        <dbReference type="ChEBI" id="CHEBI:29103"/>
    </cofactor>
    <text evidence="18 19">Binds 1 potassium ion per subunit.</text>
</comment>
<dbReference type="PIRSF" id="PIRSF017184">
    <property type="entry name" value="Nnr"/>
    <property type="match status" value="1"/>
</dbReference>
<proteinExistence type="inferred from homology"/>
<evidence type="ECO:0000313" key="23">
    <source>
        <dbReference type="EMBL" id="MCI4682858.1"/>
    </source>
</evidence>
<dbReference type="Gene3D" id="3.40.50.10260">
    <property type="entry name" value="YjeF N-terminal domain"/>
    <property type="match status" value="1"/>
</dbReference>
<dbReference type="InterPro" id="IPR029056">
    <property type="entry name" value="Ribokinase-like"/>
</dbReference>
<dbReference type="EMBL" id="JAIVFP010000001">
    <property type="protein sequence ID" value="MCI4682858.1"/>
    <property type="molecule type" value="Genomic_DNA"/>
</dbReference>
<dbReference type="PROSITE" id="PS01050">
    <property type="entry name" value="YJEF_C_2"/>
    <property type="match status" value="1"/>
</dbReference>
<dbReference type="Gene3D" id="3.40.1190.20">
    <property type="match status" value="1"/>
</dbReference>
<comment type="similarity">
    <text evidence="3 19">In the N-terminal section; belongs to the NnrE/AIBP family.</text>
</comment>
<evidence type="ECO:0000256" key="6">
    <source>
        <dbReference type="ARBA" id="ARBA00022741"/>
    </source>
</evidence>
<keyword evidence="11 18" id="KW-0413">Isomerase</keyword>
<evidence type="ECO:0000256" key="4">
    <source>
        <dbReference type="ARBA" id="ARBA00009524"/>
    </source>
</evidence>
<dbReference type="SUPFAM" id="SSF53613">
    <property type="entry name" value="Ribokinase-like"/>
    <property type="match status" value="1"/>
</dbReference>
<feature type="binding site" evidence="17">
    <location>
        <position position="476"/>
    </location>
    <ligand>
        <name>(6S)-NADPHX</name>
        <dbReference type="ChEBI" id="CHEBI:64076"/>
    </ligand>
</feature>
<evidence type="ECO:0000256" key="19">
    <source>
        <dbReference type="PIRNR" id="PIRNR017184"/>
    </source>
</evidence>
<feature type="region of interest" description="Disordered" evidence="20">
    <location>
        <begin position="401"/>
        <end position="423"/>
    </location>
</feature>
<comment type="similarity">
    <text evidence="17">Belongs to the NnrD/CARKD family.</text>
</comment>
<evidence type="ECO:0000256" key="1">
    <source>
        <dbReference type="ARBA" id="ARBA00000013"/>
    </source>
</evidence>
<evidence type="ECO:0000256" key="11">
    <source>
        <dbReference type="ARBA" id="ARBA00023235"/>
    </source>
</evidence>
<evidence type="ECO:0000313" key="24">
    <source>
        <dbReference type="Proteomes" id="UP001139104"/>
    </source>
</evidence>
<feature type="compositionally biased region" description="Low complexity" evidence="20">
    <location>
        <begin position="410"/>
        <end position="423"/>
    </location>
</feature>
<keyword evidence="13" id="KW-0511">Multifunctional enzyme</keyword>
<organism evidence="23 24">
    <name type="scientific">Candidatus Rhodoblastus alkanivorans</name>
    <dbReference type="NCBI Taxonomy" id="2954117"/>
    <lineage>
        <taxon>Bacteria</taxon>
        <taxon>Pseudomonadati</taxon>
        <taxon>Pseudomonadota</taxon>
        <taxon>Alphaproteobacteria</taxon>
        <taxon>Hyphomicrobiales</taxon>
        <taxon>Rhodoblastaceae</taxon>
        <taxon>Rhodoblastus</taxon>
    </lineage>
</organism>
<comment type="function">
    <text evidence="18">Catalyzes the epimerization of the S- and R-forms of NAD(P)HX, a damaged form of NAD(P)H that is a result of enzymatic or heat-dependent hydration. This is a prerequisite for the S-specific NAD(P)H-hydrate dehydratase to allow the repair of both epimers of NAD(P)HX.</text>
</comment>
<dbReference type="NCBIfam" id="TIGR00196">
    <property type="entry name" value="yjeF_cterm"/>
    <property type="match status" value="1"/>
</dbReference>
<feature type="binding site" evidence="17">
    <location>
        <position position="262"/>
    </location>
    <ligand>
        <name>(6S)-NADPHX</name>
        <dbReference type="ChEBI" id="CHEBI:64076"/>
    </ligand>
</feature>
<feature type="binding site" evidence="17">
    <location>
        <begin position="446"/>
        <end position="450"/>
    </location>
    <ligand>
        <name>AMP</name>
        <dbReference type="ChEBI" id="CHEBI:456215"/>
    </ligand>
</feature>
<feature type="domain" description="YjeF C-terminal" evidence="21">
    <location>
        <begin position="227"/>
        <end position="530"/>
    </location>
</feature>
<comment type="cofactor">
    <cofactor evidence="17">
        <name>Mg(2+)</name>
        <dbReference type="ChEBI" id="CHEBI:18420"/>
    </cofactor>
</comment>
<feature type="binding site" evidence="17">
    <location>
        <position position="475"/>
    </location>
    <ligand>
        <name>AMP</name>
        <dbReference type="ChEBI" id="CHEBI:456215"/>
    </ligand>
</feature>
<comment type="catalytic activity">
    <reaction evidence="2 18 19">
        <text>(6R)-NADPHX = (6S)-NADPHX</text>
        <dbReference type="Rhea" id="RHEA:32227"/>
        <dbReference type="ChEBI" id="CHEBI:64076"/>
        <dbReference type="ChEBI" id="CHEBI:64077"/>
        <dbReference type="EC" id="5.1.99.6"/>
    </reaction>
</comment>
<keyword evidence="12 17" id="KW-0456">Lyase</keyword>
<dbReference type="NCBIfam" id="TIGR00197">
    <property type="entry name" value="yjeF_nterm"/>
    <property type="match status" value="1"/>
</dbReference>
<evidence type="ECO:0000259" key="22">
    <source>
        <dbReference type="PROSITE" id="PS51385"/>
    </source>
</evidence>
<feature type="binding site" evidence="18">
    <location>
        <begin position="66"/>
        <end position="70"/>
    </location>
    <ligand>
        <name>(6S)-NADPHX</name>
        <dbReference type="ChEBI" id="CHEBI:64076"/>
    </ligand>
</feature>
<evidence type="ECO:0000256" key="16">
    <source>
        <dbReference type="ARBA" id="ARBA00049209"/>
    </source>
</evidence>
<dbReference type="PANTHER" id="PTHR12592:SF0">
    <property type="entry name" value="ATP-DEPENDENT (S)-NAD(P)H-HYDRATE DEHYDRATASE"/>
    <property type="match status" value="1"/>
</dbReference>
<dbReference type="InterPro" id="IPR030677">
    <property type="entry name" value="Nnr"/>
</dbReference>
<keyword evidence="7 17" id="KW-0067">ATP-binding</keyword>
<dbReference type="InterPro" id="IPR017953">
    <property type="entry name" value="Carbohydrate_kinase_pred_CS"/>
</dbReference>
<comment type="function">
    <text evidence="17">Catalyzes the dehydration of the S-form of NAD(P)HX at the expense of ADP, which is converted to AMP. Together with NAD(P)HX epimerase, which catalyzes the epimerization of the S- and R-forms, the enzyme allows the repair of both epimers of NAD(P)HX, a damaged form of NAD(P)H that is a result of enzymatic or heat-dependent hydration.</text>
</comment>
<evidence type="ECO:0000256" key="8">
    <source>
        <dbReference type="ARBA" id="ARBA00022857"/>
    </source>
</evidence>
<feature type="binding site" evidence="17">
    <location>
        <position position="386"/>
    </location>
    <ligand>
        <name>(6S)-NADPHX</name>
        <dbReference type="ChEBI" id="CHEBI:64076"/>
    </ligand>
</feature>
<evidence type="ECO:0000256" key="14">
    <source>
        <dbReference type="ARBA" id="ARBA00025153"/>
    </source>
</evidence>
<feature type="binding site" evidence="18">
    <location>
        <position position="67"/>
    </location>
    <ligand>
        <name>K(+)</name>
        <dbReference type="ChEBI" id="CHEBI:29103"/>
    </ligand>
</feature>
<comment type="catalytic activity">
    <reaction evidence="1 18 19">
        <text>(6R)-NADHX = (6S)-NADHX</text>
        <dbReference type="Rhea" id="RHEA:32215"/>
        <dbReference type="ChEBI" id="CHEBI:64074"/>
        <dbReference type="ChEBI" id="CHEBI:64075"/>
        <dbReference type="EC" id="5.1.99.6"/>
    </reaction>
</comment>
<evidence type="ECO:0000256" key="15">
    <source>
        <dbReference type="ARBA" id="ARBA00048238"/>
    </source>
</evidence>
<dbReference type="Proteomes" id="UP001139104">
    <property type="component" value="Unassembled WGS sequence"/>
</dbReference>
<gene>
    <name evidence="18" type="primary">nnrE</name>
    <name evidence="17" type="synonym">nnrD</name>
    <name evidence="23" type="ORF">K2U94_08775</name>
</gene>
<dbReference type="RefSeq" id="WP_243066844.1">
    <property type="nucleotide sequence ID" value="NZ_JAIVFK010000010.1"/>
</dbReference>
<name>A0ABS9Z5A6_9HYPH</name>
<keyword evidence="24" id="KW-1185">Reference proteome</keyword>
<sequence>MRALDLDPIELLTPAEMGCADSLTIQSGTPGYSLMLRAGKNVAAAASDMLRANEGGRIAIYCGPGNNGGDGYVAGRLLREQGFEVAIGALGDPLALRGDAAQAFSDWGGTVVAAETLYPPAYDLIIDALFGAGLSRPLDGAALAIVQRINGSGAPVLAVDVPSGLDGANGAIGSQCVQARETVTFFRLKPGHVLMPGRRACGNVRLTQIGIEDEVLREIAPKAFLNAPALWRDSFPWPNEAGHKYERGHLVVASGPAIRTGAARLAARAGLRVGAGLVTLASPPEALAVNAAHLTAIMLRSAEGPAQWRELLADRRFSAVVIGPAFGVGEATAEIVETILASAGKDRERPFGLVLDADALTSFQSQSDRLGNIIRNSGAQVALTPHEGEFSRLFSHKDKEVDELGQGGASSSTSTSQIQTQPSDFPCKIDRARAAAGATGAFVVLKGPDTVVASPDGRAGIARNAPPTLATAGSGDVLAGLIGGLLAQGMEGFEACACAVWLHGEAANLFGPGLIAEDLPEILPQALANLALR</sequence>
<keyword evidence="6 17" id="KW-0547">Nucleotide-binding</keyword>
<comment type="catalytic activity">
    <reaction evidence="15 17 19">
        <text>(6S)-NADHX + ADP = AMP + phosphate + NADH + H(+)</text>
        <dbReference type="Rhea" id="RHEA:32223"/>
        <dbReference type="ChEBI" id="CHEBI:15378"/>
        <dbReference type="ChEBI" id="CHEBI:43474"/>
        <dbReference type="ChEBI" id="CHEBI:57945"/>
        <dbReference type="ChEBI" id="CHEBI:64074"/>
        <dbReference type="ChEBI" id="CHEBI:456215"/>
        <dbReference type="ChEBI" id="CHEBI:456216"/>
        <dbReference type="EC" id="4.2.1.136"/>
    </reaction>
</comment>
<feature type="binding site" evidence="18">
    <location>
        <position position="127"/>
    </location>
    <ligand>
        <name>K(+)</name>
        <dbReference type="ChEBI" id="CHEBI:29103"/>
    </ligand>
</feature>
<evidence type="ECO:0000256" key="12">
    <source>
        <dbReference type="ARBA" id="ARBA00023239"/>
    </source>
</evidence>
<evidence type="ECO:0000256" key="13">
    <source>
        <dbReference type="ARBA" id="ARBA00023268"/>
    </source>
</evidence>
<keyword evidence="8 17" id="KW-0521">NADP</keyword>
<feature type="binding site" evidence="18">
    <location>
        <position position="163"/>
    </location>
    <ligand>
        <name>K(+)</name>
        <dbReference type="ChEBI" id="CHEBI:29103"/>
    </ligand>
</feature>
<dbReference type="CDD" id="cd01171">
    <property type="entry name" value="YXKO-related"/>
    <property type="match status" value="1"/>
</dbReference>
<dbReference type="InterPro" id="IPR036652">
    <property type="entry name" value="YjeF_N_dom_sf"/>
</dbReference>
<dbReference type="Pfam" id="PF01256">
    <property type="entry name" value="Carb_kinase"/>
    <property type="match status" value="1"/>
</dbReference>
<evidence type="ECO:0000256" key="20">
    <source>
        <dbReference type="SAM" id="MobiDB-lite"/>
    </source>
</evidence>
<comment type="caution">
    <text evidence="17">Lacks conserved residue(s) required for the propagation of feature annotation.</text>
</comment>
<keyword evidence="9 18" id="KW-0630">Potassium</keyword>
<dbReference type="PROSITE" id="PS51383">
    <property type="entry name" value="YJEF_C_3"/>
    <property type="match status" value="1"/>
</dbReference>
<dbReference type="EC" id="4.2.1.136" evidence="19"/>
<dbReference type="InterPro" id="IPR004443">
    <property type="entry name" value="YjeF_N_dom"/>
</dbReference>
<evidence type="ECO:0000256" key="10">
    <source>
        <dbReference type="ARBA" id="ARBA00023027"/>
    </source>
</evidence>
<reference evidence="23" key="1">
    <citation type="journal article" date="2022" name="ISME J.">
        <title>Identification of active gaseous-alkane degraders at natural gas seeps.</title>
        <authorList>
            <person name="Farhan Ul Haque M."/>
            <person name="Hernandez M."/>
            <person name="Crombie A.T."/>
            <person name="Murrell J.C."/>
        </authorList>
    </citation>
    <scope>NUCLEOTIDE SEQUENCE</scope>
    <source>
        <strain evidence="23">PC2</strain>
    </source>
</reference>
<keyword evidence="5 18" id="KW-0479">Metal-binding</keyword>
<dbReference type="SUPFAM" id="SSF64153">
    <property type="entry name" value="YjeF N-terminal domain-like"/>
    <property type="match status" value="1"/>
</dbReference>